<accession>A0A6C2TVK0</accession>
<keyword evidence="1" id="KW-0732">Signal</keyword>
<dbReference type="InterPro" id="IPR010496">
    <property type="entry name" value="AL/BT2_dom"/>
</dbReference>
<dbReference type="Pfam" id="PF06439">
    <property type="entry name" value="3keto-disac_hyd"/>
    <property type="match status" value="1"/>
</dbReference>
<organism evidence="3 4">
    <name type="scientific">Pontiella desulfatans</name>
    <dbReference type="NCBI Taxonomy" id="2750659"/>
    <lineage>
        <taxon>Bacteria</taxon>
        <taxon>Pseudomonadati</taxon>
        <taxon>Kiritimatiellota</taxon>
        <taxon>Kiritimatiellia</taxon>
        <taxon>Kiritimatiellales</taxon>
        <taxon>Pontiellaceae</taxon>
        <taxon>Pontiella</taxon>
    </lineage>
</organism>
<feature type="chain" id="PRO_5025329265" description="3-keto-alpha-glucoside-1,2-lyase/3-keto-2-hydroxy-glucal hydratase domain-containing protein" evidence="1">
    <location>
        <begin position="24"/>
        <end position="253"/>
    </location>
</feature>
<evidence type="ECO:0000259" key="2">
    <source>
        <dbReference type="Pfam" id="PF06439"/>
    </source>
</evidence>
<keyword evidence="4" id="KW-1185">Reference proteome</keyword>
<dbReference type="AlphaFoldDB" id="A0A6C2TVK0"/>
<reference evidence="3 4" key="1">
    <citation type="submission" date="2019-04" db="EMBL/GenBank/DDBJ databases">
        <authorList>
            <person name="Van Vliet M D."/>
        </authorList>
    </citation>
    <scope>NUCLEOTIDE SEQUENCE [LARGE SCALE GENOMIC DNA]</scope>
    <source>
        <strain evidence="3 4">F1</strain>
    </source>
</reference>
<evidence type="ECO:0000313" key="3">
    <source>
        <dbReference type="EMBL" id="VGO11514.1"/>
    </source>
</evidence>
<name>A0A6C2TVK0_PONDE</name>
<evidence type="ECO:0000256" key="1">
    <source>
        <dbReference type="SAM" id="SignalP"/>
    </source>
</evidence>
<dbReference type="GO" id="GO:0016787">
    <property type="term" value="F:hydrolase activity"/>
    <property type="evidence" value="ECO:0007669"/>
    <property type="project" value="InterPro"/>
</dbReference>
<proteinExistence type="predicted"/>
<dbReference type="RefSeq" id="WP_136077266.1">
    <property type="nucleotide sequence ID" value="NZ_CAAHFG010000001.1"/>
</dbReference>
<gene>
    <name evidence="3" type="ORF">PDESU_00058</name>
</gene>
<dbReference type="Gene3D" id="2.60.120.560">
    <property type="entry name" value="Exo-inulinase, domain 1"/>
    <property type="match status" value="1"/>
</dbReference>
<sequence length="253" mass="27762">MKTTSIKRTLPCIIGLASLTQFALGNQVSESQVQYIKKYEKQANVPVPAEMLLNTDPEPQLESGFTALYNGKDLAGWTPLGGTCTFEAKGDTILGTCVKGSPSTYLSTVKADYADFIFTAEMKWEVDGNSGVMFRGLQKPGKNDAVIVYGPQAEMEGFATGRGWSGGIYGQSAGGWFYPLWLESHAEARNALKEGDWNRITIKAQGDTFKTWINGVPAGHLKNDEYKQGFFSLQVHSGKQGCIHFRNLKVKEL</sequence>
<dbReference type="EMBL" id="CAAHFG010000001">
    <property type="protein sequence ID" value="VGO11514.1"/>
    <property type="molecule type" value="Genomic_DNA"/>
</dbReference>
<protein>
    <recommendedName>
        <fullName evidence="2">3-keto-alpha-glucoside-1,2-lyase/3-keto-2-hydroxy-glucal hydratase domain-containing protein</fullName>
    </recommendedName>
</protein>
<evidence type="ECO:0000313" key="4">
    <source>
        <dbReference type="Proteomes" id="UP000366872"/>
    </source>
</evidence>
<dbReference type="Proteomes" id="UP000366872">
    <property type="component" value="Unassembled WGS sequence"/>
</dbReference>
<feature type="domain" description="3-keto-alpha-glucoside-1,2-lyase/3-keto-2-hydroxy-glucal hydratase" evidence="2">
    <location>
        <begin position="64"/>
        <end position="251"/>
    </location>
</feature>
<feature type="signal peptide" evidence="1">
    <location>
        <begin position="1"/>
        <end position="23"/>
    </location>
</feature>